<reference evidence="2" key="1">
    <citation type="journal article" date="2023" name="G3 (Bethesda)">
        <title>Genome assembly and association tests identify interacting loci associated with vigor, precocity, and sex in interspecific pistachio rootstocks.</title>
        <authorList>
            <person name="Palmer W."/>
            <person name="Jacygrad E."/>
            <person name="Sagayaradj S."/>
            <person name="Cavanaugh K."/>
            <person name="Han R."/>
            <person name="Bertier L."/>
            <person name="Beede B."/>
            <person name="Kafkas S."/>
            <person name="Golino D."/>
            <person name="Preece J."/>
            <person name="Michelmore R."/>
        </authorList>
    </citation>
    <scope>NUCLEOTIDE SEQUENCE [LARGE SCALE GENOMIC DNA]</scope>
</reference>
<dbReference type="EMBL" id="CM047903">
    <property type="protein sequence ID" value="KAJ0093509.1"/>
    <property type="molecule type" value="Genomic_DNA"/>
</dbReference>
<organism evidence="1 2">
    <name type="scientific">Pistacia atlantica</name>
    <dbReference type="NCBI Taxonomy" id="434234"/>
    <lineage>
        <taxon>Eukaryota</taxon>
        <taxon>Viridiplantae</taxon>
        <taxon>Streptophyta</taxon>
        <taxon>Embryophyta</taxon>
        <taxon>Tracheophyta</taxon>
        <taxon>Spermatophyta</taxon>
        <taxon>Magnoliopsida</taxon>
        <taxon>eudicotyledons</taxon>
        <taxon>Gunneridae</taxon>
        <taxon>Pentapetalae</taxon>
        <taxon>rosids</taxon>
        <taxon>malvids</taxon>
        <taxon>Sapindales</taxon>
        <taxon>Anacardiaceae</taxon>
        <taxon>Pistacia</taxon>
    </lineage>
</organism>
<accession>A0ACC1B3L0</accession>
<protein>
    <submittedName>
        <fullName evidence="1">Uncharacterized protein</fullName>
    </submittedName>
</protein>
<name>A0ACC1B3L0_9ROSI</name>
<comment type="caution">
    <text evidence="1">The sequence shown here is derived from an EMBL/GenBank/DDBJ whole genome shotgun (WGS) entry which is preliminary data.</text>
</comment>
<gene>
    <name evidence="1" type="ORF">Patl1_26836</name>
</gene>
<evidence type="ECO:0000313" key="2">
    <source>
        <dbReference type="Proteomes" id="UP001164250"/>
    </source>
</evidence>
<sequence length="64" mass="7548">MRAEAFQVLRRKPVQVYGFILLLFGYIMLLGKLKQFLINFRNHQFLNNSSRGCLPLLRCLLFMG</sequence>
<evidence type="ECO:0000313" key="1">
    <source>
        <dbReference type="EMBL" id="KAJ0093509.1"/>
    </source>
</evidence>
<proteinExistence type="predicted"/>
<dbReference type="Proteomes" id="UP001164250">
    <property type="component" value="Chromosome 7"/>
</dbReference>
<keyword evidence="2" id="KW-1185">Reference proteome</keyword>